<dbReference type="EMBL" id="ML977356">
    <property type="protein sequence ID" value="KAF2107150.1"/>
    <property type="molecule type" value="Genomic_DNA"/>
</dbReference>
<keyword evidence="1" id="KW-0732">Signal</keyword>
<feature type="signal peptide" evidence="1">
    <location>
        <begin position="1"/>
        <end position="20"/>
    </location>
</feature>
<organism evidence="2 3">
    <name type="scientific">Lophiotrema nucula</name>
    <dbReference type="NCBI Taxonomy" id="690887"/>
    <lineage>
        <taxon>Eukaryota</taxon>
        <taxon>Fungi</taxon>
        <taxon>Dikarya</taxon>
        <taxon>Ascomycota</taxon>
        <taxon>Pezizomycotina</taxon>
        <taxon>Dothideomycetes</taxon>
        <taxon>Pleosporomycetidae</taxon>
        <taxon>Pleosporales</taxon>
        <taxon>Lophiotremataceae</taxon>
        <taxon>Lophiotrema</taxon>
    </lineage>
</organism>
<evidence type="ECO:0000313" key="2">
    <source>
        <dbReference type="EMBL" id="KAF2107150.1"/>
    </source>
</evidence>
<gene>
    <name evidence="2" type="ORF">BDV96DRAFT_653999</name>
</gene>
<evidence type="ECO:0000256" key="1">
    <source>
        <dbReference type="SAM" id="SignalP"/>
    </source>
</evidence>
<proteinExistence type="predicted"/>
<sequence>MMLVAIALVLVALPFGHTEGISNKKWRVQVYDYSTPKCDANPLHPKGIELRSGYCTNMDPARSVTIHKHLKPGYGDWLTEVNHGRLECGVKVYDSPDCPDETGYNVLLPHTINQCAFINEPTIIRSAQFICDKSFPEHTSHVESVYTWTEWTTLDPTAVGVERKATVTVFKTFSTSALLRPAGTTALPDAAVEKRDDAAAAKEKKFDRTGVWIKHPFTYQWRCVACWHKKEDDKNEFRCEQGWDTWADCGTHPTSLVAPTDTVHAVVSVIPPKPDTVTTDTVTPIIVIPPIVTVTLPTVGLQKRGPKRYVFMKHPYYHTEVCAEAELHMVYGGHPAGVLEINGPKKPKKCSSAKPPAIPISYTEPATTTTTIYSTTTATTYGDDTTTEFTTTATSTAYHAPTDRGL</sequence>
<keyword evidence="3" id="KW-1185">Reference proteome</keyword>
<feature type="chain" id="PRO_5025612024" evidence="1">
    <location>
        <begin position="21"/>
        <end position="406"/>
    </location>
</feature>
<accession>A0A6A5YJL1</accession>
<dbReference type="Proteomes" id="UP000799770">
    <property type="component" value="Unassembled WGS sequence"/>
</dbReference>
<evidence type="ECO:0000313" key="3">
    <source>
        <dbReference type="Proteomes" id="UP000799770"/>
    </source>
</evidence>
<protein>
    <submittedName>
        <fullName evidence="2">Uncharacterized protein</fullName>
    </submittedName>
</protein>
<dbReference type="AlphaFoldDB" id="A0A6A5YJL1"/>
<reference evidence="2" key="1">
    <citation type="journal article" date="2020" name="Stud. Mycol.">
        <title>101 Dothideomycetes genomes: a test case for predicting lifestyles and emergence of pathogens.</title>
        <authorList>
            <person name="Haridas S."/>
            <person name="Albert R."/>
            <person name="Binder M."/>
            <person name="Bloem J."/>
            <person name="Labutti K."/>
            <person name="Salamov A."/>
            <person name="Andreopoulos B."/>
            <person name="Baker S."/>
            <person name="Barry K."/>
            <person name="Bills G."/>
            <person name="Bluhm B."/>
            <person name="Cannon C."/>
            <person name="Castanera R."/>
            <person name="Culley D."/>
            <person name="Daum C."/>
            <person name="Ezra D."/>
            <person name="Gonzalez J."/>
            <person name="Henrissat B."/>
            <person name="Kuo A."/>
            <person name="Liang C."/>
            <person name="Lipzen A."/>
            <person name="Lutzoni F."/>
            <person name="Magnuson J."/>
            <person name="Mondo S."/>
            <person name="Nolan M."/>
            <person name="Ohm R."/>
            <person name="Pangilinan J."/>
            <person name="Park H.-J."/>
            <person name="Ramirez L."/>
            <person name="Alfaro M."/>
            <person name="Sun H."/>
            <person name="Tritt A."/>
            <person name="Yoshinaga Y."/>
            <person name="Zwiers L.-H."/>
            <person name="Turgeon B."/>
            <person name="Goodwin S."/>
            <person name="Spatafora J."/>
            <person name="Crous P."/>
            <person name="Grigoriev I."/>
        </authorList>
    </citation>
    <scope>NUCLEOTIDE SEQUENCE</scope>
    <source>
        <strain evidence="2">CBS 627.86</strain>
    </source>
</reference>
<name>A0A6A5YJL1_9PLEO</name>